<evidence type="ECO:0000313" key="1">
    <source>
        <dbReference type="EMBL" id="MFB2879813.1"/>
    </source>
</evidence>
<reference evidence="1 2" key="1">
    <citation type="submission" date="2024-09" db="EMBL/GenBank/DDBJ databases">
        <title>Floridaenema gen nov. (Aerosakkonemataceae, Aerosakkonematales ord. nov., Cyanobacteria) from benthic tropical and subtropical fresh waters, with the description of four new species.</title>
        <authorList>
            <person name="Moretto J.A."/>
            <person name="Berthold D.E."/>
            <person name="Lefler F.W."/>
            <person name="Huang I.-S."/>
            <person name="Laughinghouse H. IV."/>
        </authorList>
    </citation>
    <scope>NUCLEOTIDE SEQUENCE [LARGE SCALE GENOMIC DNA]</scope>
    <source>
        <strain evidence="1 2">BLCC-F46</strain>
    </source>
</reference>
<sequence>MTRNLRHELRGIGKLQFWSLGKLMSNFSALLSLLPLLIGGFLAVVSEGKAEARHTTRYSEECCVVTQTFTQRYVEDFRVELISQADANTIELAQFRDRFNPQLYRVYVPAYSDELLVFVQQEVTPSASSALISRGRRVIVVTESDLRAARRAIRALQEKGLPVEMDVIRSTGSLVPDNRYVVYVRIRRGDDRIALLDRVQSLEPDATVGQIGRRTVILVRRFDNVAQAQSLVNELRSNGLRGGIYESPVRLLEPEISSNQNRFSGVELESDISNNVDRFTPVQTQPVAIRSAPQTAYKLVIPIRPDELAAIEALARQMATDWGTENQVLIEANANKSQLIVGPFNNLQVAQQWEAYLQDYGVGSVIINNAN</sequence>
<protein>
    <recommendedName>
        <fullName evidence="3">SPOR domain-containing protein</fullName>
    </recommendedName>
</protein>
<evidence type="ECO:0000313" key="2">
    <source>
        <dbReference type="Proteomes" id="UP001576774"/>
    </source>
</evidence>
<gene>
    <name evidence="1" type="ORF">ACE1CC_23415</name>
</gene>
<comment type="caution">
    <text evidence="1">The sequence shown here is derived from an EMBL/GenBank/DDBJ whole genome shotgun (WGS) entry which is preliminary data.</text>
</comment>
<organism evidence="1 2">
    <name type="scientific">Floridaenema aerugineum BLCC-F46</name>
    <dbReference type="NCBI Taxonomy" id="3153654"/>
    <lineage>
        <taxon>Bacteria</taxon>
        <taxon>Bacillati</taxon>
        <taxon>Cyanobacteriota</taxon>
        <taxon>Cyanophyceae</taxon>
        <taxon>Oscillatoriophycideae</taxon>
        <taxon>Aerosakkonematales</taxon>
        <taxon>Aerosakkonemataceae</taxon>
        <taxon>Floridanema</taxon>
        <taxon>Floridanema aerugineum</taxon>
    </lineage>
</organism>
<dbReference type="EMBL" id="JBHFNQ010000181">
    <property type="protein sequence ID" value="MFB2879813.1"/>
    <property type="molecule type" value="Genomic_DNA"/>
</dbReference>
<dbReference type="Proteomes" id="UP001576774">
    <property type="component" value="Unassembled WGS sequence"/>
</dbReference>
<accession>A0ABV4XAJ5</accession>
<dbReference type="RefSeq" id="WP_413272847.1">
    <property type="nucleotide sequence ID" value="NZ_JBHFNQ010000181.1"/>
</dbReference>
<proteinExistence type="predicted"/>
<name>A0ABV4XAJ5_9CYAN</name>
<keyword evidence="2" id="KW-1185">Reference proteome</keyword>
<evidence type="ECO:0008006" key="3">
    <source>
        <dbReference type="Google" id="ProtNLM"/>
    </source>
</evidence>